<comment type="caution">
    <text evidence="1">The sequence shown here is derived from an EMBL/GenBank/DDBJ whole genome shotgun (WGS) entry which is preliminary data.</text>
</comment>
<gene>
    <name evidence="1" type="ORF">SNAT2548_LOCUS32910</name>
</gene>
<name>A0A812UST5_9DINO</name>
<sequence length="120" mass="13933">MARRPDDTRGSLIFQEGKCIEGDYYIVAVYDDPATCTISFSAYELENDCTYTYPLTYSQFDALFQYDSELMNPSNQDGRFHWVIERLDFVQDKRGQKVLCLGEEVRSVNSSLFWAFYGKA</sequence>
<keyword evidence="2" id="KW-1185">Reference proteome</keyword>
<dbReference type="Proteomes" id="UP000604046">
    <property type="component" value="Unassembled WGS sequence"/>
</dbReference>
<proteinExistence type="predicted"/>
<evidence type="ECO:0000313" key="2">
    <source>
        <dbReference type="Proteomes" id="UP000604046"/>
    </source>
</evidence>
<accession>A0A812UST5</accession>
<dbReference type="AlphaFoldDB" id="A0A812UST5"/>
<dbReference type="OrthoDB" id="441044at2759"/>
<evidence type="ECO:0000313" key="1">
    <source>
        <dbReference type="EMBL" id="CAE7576902.1"/>
    </source>
</evidence>
<dbReference type="EMBL" id="CAJNDS010002733">
    <property type="protein sequence ID" value="CAE7576902.1"/>
    <property type="molecule type" value="Genomic_DNA"/>
</dbReference>
<protein>
    <submittedName>
        <fullName evidence="1">Uncharacterized protein</fullName>
    </submittedName>
</protein>
<organism evidence="1 2">
    <name type="scientific">Symbiodinium natans</name>
    <dbReference type="NCBI Taxonomy" id="878477"/>
    <lineage>
        <taxon>Eukaryota</taxon>
        <taxon>Sar</taxon>
        <taxon>Alveolata</taxon>
        <taxon>Dinophyceae</taxon>
        <taxon>Suessiales</taxon>
        <taxon>Symbiodiniaceae</taxon>
        <taxon>Symbiodinium</taxon>
    </lineage>
</organism>
<reference evidence="1" key="1">
    <citation type="submission" date="2021-02" db="EMBL/GenBank/DDBJ databases">
        <authorList>
            <person name="Dougan E. K."/>
            <person name="Rhodes N."/>
            <person name="Thang M."/>
            <person name="Chan C."/>
        </authorList>
    </citation>
    <scope>NUCLEOTIDE SEQUENCE</scope>
</reference>